<dbReference type="PANTHER" id="PTHR47245">
    <property type="entry name" value="PEPTIDYLPROLYL ISOMERASE"/>
    <property type="match status" value="1"/>
</dbReference>
<dbReference type="SUPFAM" id="SSF109998">
    <property type="entry name" value="Triger factor/SurA peptide-binding domain-like"/>
    <property type="match status" value="1"/>
</dbReference>
<gene>
    <name evidence="9" type="ORF">WCV65_00460</name>
</gene>
<dbReference type="SUPFAM" id="SSF54534">
    <property type="entry name" value="FKBP-like"/>
    <property type="match status" value="1"/>
</dbReference>
<dbReference type="GO" id="GO:0016853">
    <property type="term" value="F:isomerase activity"/>
    <property type="evidence" value="ECO:0007669"/>
    <property type="project" value="UniProtKB-KW"/>
</dbReference>
<keyword evidence="4 6" id="KW-0697">Rotamase</keyword>
<evidence type="ECO:0000256" key="2">
    <source>
        <dbReference type="ARBA" id="ARBA00013194"/>
    </source>
</evidence>
<evidence type="ECO:0000256" key="3">
    <source>
        <dbReference type="ARBA" id="ARBA00022729"/>
    </source>
</evidence>
<protein>
    <recommendedName>
        <fullName evidence="2">peptidylprolyl isomerase</fullName>
        <ecNumber evidence="2">5.2.1.8</ecNumber>
    </recommendedName>
</protein>
<evidence type="ECO:0000313" key="9">
    <source>
        <dbReference type="EMBL" id="WXB97047.1"/>
    </source>
</evidence>
<accession>A0ABZ2NGX7</accession>
<evidence type="ECO:0000256" key="7">
    <source>
        <dbReference type="SAM" id="Phobius"/>
    </source>
</evidence>
<evidence type="ECO:0000256" key="6">
    <source>
        <dbReference type="PROSITE-ProRule" id="PRU00278"/>
    </source>
</evidence>
<keyword evidence="3" id="KW-0732">Signal</keyword>
<keyword evidence="7" id="KW-0812">Transmembrane</keyword>
<sequence length="291" mass="33314">MNKRALWFVIIGLALLNFATFLFFMSKESAPDESSETVAKIGKTEVTREEWLAQLENRFGKETLEQMVNSRVVEELSKKYNITVKDETIDRELDMFKASSNVTESEGLENEKEWRKQIRYSILLEELLTRDVNVSEAAMKTYYSENKAQYAFDDAYHLSHIAVKSEKQAEDVIKELKAGSSFQALAEEHASASEQQGDLGFITEDQTSVPKAYRKAAASMGAGEYSKQPVKTDKGYAVLFLNEKINGRTYSYNEVKEQIRRQLALEQMEGEVSVKPLWEEAKAEWFYGQKD</sequence>
<name>A0ABZ2NGX7_9BACI</name>
<dbReference type="InterPro" id="IPR000297">
    <property type="entry name" value="PPIase_PpiC"/>
</dbReference>
<evidence type="ECO:0000256" key="1">
    <source>
        <dbReference type="ARBA" id="ARBA00000971"/>
    </source>
</evidence>
<reference evidence="9 10" key="1">
    <citation type="submission" date="2024-02" db="EMBL/GenBank/DDBJ databases">
        <title>Seven novel Bacillus-like species.</title>
        <authorList>
            <person name="Liu G."/>
        </authorList>
    </citation>
    <scope>NUCLEOTIDE SEQUENCE [LARGE SCALE GENOMIC DNA]</scope>
    <source>
        <strain evidence="9 10">FJAT-52054</strain>
    </source>
</reference>
<feature type="transmembrane region" description="Helical" evidence="7">
    <location>
        <begin position="6"/>
        <end position="25"/>
    </location>
</feature>
<dbReference type="Gene3D" id="1.10.4030.10">
    <property type="entry name" value="Porin chaperone SurA, peptide-binding domain"/>
    <property type="match status" value="1"/>
</dbReference>
<dbReference type="EC" id="5.2.1.8" evidence="2"/>
<dbReference type="Gene3D" id="3.10.50.40">
    <property type="match status" value="1"/>
</dbReference>
<comment type="catalytic activity">
    <reaction evidence="1">
        <text>[protein]-peptidylproline (omega=180) = [protein]-peptidylproline (omega=0)</text>
        <dbReference type="Rhea" id="RHEA:16237"/>
        <dbReference type="Rhea" id="RHEA-COMP:10747"/>
        <dbReference type="Rhea" id="RHEA-COMP:10748"/>
        <dbReference type="ChEBI" id="CHEBI:83833"/>
        <dbReference type="ChEBI" id="CHEBI:83834"/>
        <dbReference type="EC" id="5.2.1.8"/>
    </reaction>
</comment>
<dbReference type="InterPro" id="IPR050245">
    <property type="entry name" value="PrsA_foldase"/>
</dbReference>
<dbReference type="PANTHER" id="PTHR47245:SF1">
    <property type="entry name" value="FOLDASE PROTEIN PRSA"/>
    <property type="match status" value="1"/>
</dbReference>
<evidence type="ECO:0000313" key="10">
    <source>
        <dbReference type="Proteomes" id="UP001377337"/>
    </source>
</evidence>
<dbReference type="Pfam" id="PF13145">
    <property type="entry name" value="Rotamase_2"/>
    <property type="match status" value="1"/>
</dbReference>
<dbReference type="EMBL" id="CP147407">
    <property type="protein sequence ID" value="WXB97047.1"/>
    <property type="molecule type" value="Genomic_DNA"/>
</dbReference>
<dbReference type="Proteomes" id="UP001377337">
    <property type="component" value="Chromosome"/>
</dbReference>
<evidence type="ECO:0000259" key="8">
    <source>
        <dbReference type="PROSITE" id="PS50198"/>
    </source>
</evidence>
<evidence type="ECO:0000256" key="4">
    <source>
        <dbReference type="ARBA" id="ARBA00023110"/>
    </source>
</evidence>
<dbReference type="PROSITE" id="PS50198">
    <property type="entry name" value="PPIC_PPIASE_2"/>
    <property type="match status" value="1"/>
</dbReference>
<dbReference type="RefSeq" id="WP_338779291.1">
    <property type="nucleotide sequence ID" value="NZ_CP147407.1"/>
</dbReference>
<evidence type="ECO:0000256" key="5">
    <source>
        <dbReference type="ARBA" id="ARBA00023235"/>
    </source>
</evidence>
<keyword evidence="7" id="KW-1133">Transmembrane helix</keyword>
<feature type="domain" description="PpiC" evidence="8">
    <location>
        <begin position="153"/>
        <end position="243"/>
    </location>
</feature>
<proteinExistence type="predicted"/>
<keyword evidence="10" id="KW-1185">Reference proteome</keyword>
<organism evidence="9 10">
    <name type="scientific">Metabacillus sediminis</name>
    <dbReference type="NCBI Taxonomy" id="3117746"/>
    <lineage>
        <taxon>Bacteria</taxon>
        <taxon>Bacillati</taxon>
        <taxon>Bacillota</taxon>
        <taxon>Bacilli</taxon>
        <taxon>Bacillales</taxon>
        <taxon>Bacillaceae</taxon>
        <taxon>Metabacillus</taxon>
    </lineage>
</organism>
<dbReference type="InterPro" id="IPR046357">
    <property type="entry name" value="PPIase_dom_sf"/>
</dbReference>
<keyword evidence="7" id="KW-0472">Membrane</keyword>
<keyword evidence="5 6" id="KW-0413">Isomerase</keyword>
<dbReference type="InterPro" id="IPR027304">
    <property type="entry name" value="Trigger_fact/SurA_dom_sf"/>
</dbReference>